<feature type="region of interest" description="Disordered" evidence="1">
    <location>
        <begin position="134"/>
        <end position="198"/>
    </location>
</feature>
<evidence type="ECO:0000313" key="2">
    <source>
        <dbReference type="EMBL" id="GBG62041.1"/>
    </source>
</evidence>
<protein>
    <submittedName>
        <fullName evidence="2">Uncharacterized protein</fullName>
    </submittedName>
</protein>
<feature type="region of interest" description="Disordered" evidence="1">
    <location>
        <begin position="253"/>
        <end position="281"/>
    </location>
</feature>
<gene>
    <name evidence="2" type="ORF">CBR_g28517</name>
</gene>
<keyword evidence="3" id="KW-1185">Reference proteome</keyword>
<evidence type="ECO:0000256" key="1">
    <source>
        <dbReference type="SAM" id="MobiDB-lite"/>
    </source>
</evidence>
<comment type="caution">
    <text evidence="2">The sequence shown here is derived from an EMBL/GenBank/DDBJ whole genome shotgun (WGS) entry which is preliminary data.</text>
</comment>
<reference evidence="2 3" key="1">
    <citation type="journal article" date="2018" name="Cell">
        <title>The Chara Genome: Secondary Complexity and Implications for Plant Terrestrialization.</title>
        <authorList>
            <person name="Nishiyama T."/>
            <person name="Sakayama H."/>
            <person name="Vries J.D."/>
            <person name="Buschmann H."/>
            <person name="Saint-Marcoux D."/>
            <person name="Ullrich K.K."/>
            <person name="Haas F.B."/>
            <person name="Vanderstraeten L."/>
            <person name="Becker D."/>
            <person name="Lang D."/>
            <person name="Vosolsobe S."/>
            <person name="Rombauts S."/>
            <person name="Wilhelmsson P.K.I."/>
            <person name="Janitza P."/>
            <person name="Kern R."/>
            <person name="Heyl A."/>
            <person name="Rumpler F."/>
            <person name="Villalobos L.I.A.C."/>
            <person name="Clay J.M."/>
            <person name="Skokan R."/>
            <person name="Toyoda A."/>
            <person name="Suzuki Y."/>
            <person name="Kagoshima H."/>
            <person name="Schijlen E."/>
            <person name="Tajeshwar N."/>
            <person name="Catarino B."/>
            <person name="Hetherington A.J."/>
            <person name="Saltykova A."/>
            <person name="Bonnot C."/>
            <person name="Breuninger H."/>
            <person name="Symeonidi A."/>
            <person name="Radhakrishnan G.V."/>
            <person name="Van Nieuwerburgh F."/>
            <person name="Deforce D."/>
            <person name="Chang C."/>
            <person name="Karol K.G."/>
            <person name="Hedrich R."/>
            <person name="Ulvskov P."/>
            <person name="Glockner G."/>
            <person name="Delwiche C.F."/>
            <person name="Petrasek J."/>
            <person name="Van de Peer Y."/>
            <person name="Friml J."/>
            <person name="Beilby M."/>
            <person name="Dolan L."/>
            <person name="Kohara Y."/>
            <person name="Sugano S."/>
            <person name="Fujiyama A."/>
            <person name="Delaux P.-M."/>
            <person name="Quint M."/>
            <person name="TheiBen G."/>
            <person name="Hagemann M."/>
            <person name="Harholt J."/>
            <person name="Dunand C."/>
            <person name="Zachgo S."/>
            <person name="Langdale J."/>
            <person name="Maumus F."/>
            <person name="Straeten D.V.D."/>
            <person name="Gould S.B."/>
            <person name="Rensing S.A."/>
        </authorList>
    </citation>
    <scope>NUCLEOTIDE SEQUENCE [LARGE SCALE GENOMIC DNA]</scope>
    <source>
        <strain evidence="2 3">S276</strain>
    </source>
</reference>
<feature type="compositionally biased region" description="Basic and acidic residues" evidence="1">
    <location>
        <begin position="134"/>
        <end position="170"/>
    </location>
</feature>
<dbReference type="Gramene" id="GBG62041">
    <property type="protein sequence ID" value="GBG62041"/>
    <property type="gene ID" value="CBR_g28517"/>
</dbReference>
<proteinExistence type="predicted"/>
<feature type="compositionally biased region" description="Basic and acidic residues" evidence="1">
    <location>
        <begin position="271"/>
        <end position="281"/>
    </location>
</feature>
<feature type="region of interest" description="Disordered" evidence="1">
    <location>
        <begin position="71"/>
        <end position="107"/>
    </location>
</feature>
<dbReference type="EMBL" id="BFEA01000025">
    <property type="protein sequence ID" value="GBG62041.1"/>
    <property type="molecule type" value="Genomic_DNA"/>
</dbReference>
<accession>A0A388JW52</accession>
<dbReference type="Proteomes" id="UP000265515">
    <property type="component" value="Unassembled WGS sequence"/>
</dbReference>
<organism evidence="2 3">
    <name type="scientific">Chara braunii</name>
    <name type="common">Braun's stonewort</name>
    <dbReference type="NCBI Taxonomy" id="69332"/>
    <lineage>
        <taxon>Eukaryota</taxon>
        <taxon>Viridiplantae</taxon>
        <taxon>Streptophyta</taxon>
        <taxon>Charophyceae</taxon>
        <taxon>Charales</taxon>
        <taxon>Characeae</taxon>
        <taxon>Chara</taxon>
    </lineage>
</organism>
<evidence type="ECO:0000313" key="3">
    <source>
        <dbReference type="Proteomes" id="UP000265515"/>
    </source>
</evidence>
<name>A0A388JW52_CHABU</name>
<dbReference type="AlphaFoldDB" id="A0A388JW52"/>
<sequence length="281" mass="31502">MGNSGASTSKPMVSDDAVLARLLHDQDEMRSKLKAAVGACKKVEILENEVRVLRKSHDDAVQEAETWKKEALRTGNKRSHIATSPASTLKMPPATTPRKSPSRERTNVDTMQLRQLHNLEVETLKELRLQELNRRREAEQENERMKEELAKRDADKRVTPKSSFREKLDEAEGNVGGSILRTEKGKKKPGAGNKVGKENDRESFIWEAKKEFRNLKKDDVMDICMKEGVKYTTLSETITEIISKRAERAFGKKAAVQDISDDVAGEPQNGGKDDGRDSATS</sequence>